<dbReference type="InterPro" id="IPR030678">
    <property type="entry name" value="Peptide/Ni-bd"/>
</dbReference>
<dbReference type="Gene3D" id="3.40.190.10">
    <property type="entry name" value="Periplasmic binding protein-like II"/>
    <property type="match status" value="1"/>
</dbReference>
<dbReference type="InterPro" id="IPR039424">
    <property type="entry name" value="SBP_5"/>
</dbReference>
<evidence type="ECO:0000313" key="4">
    <source>
        <dbReference type="Proteomes" id="UP000199623"/>
    </source>
</evidence>
<keyword evidence="4" id="KW-1185">Reference proteome</keyword>
<dbReference type="PANTHER" id="PTHR30290:SF38">
    <property type="entry name" value="D,D-DIPEPTIDE-BINDING PERIPLASMIC PROTEIN DDPA-RELATED"/>
    <property type="match status" value="1"/>
</dbReference>
<evidence type="ECO:0000256" key="1">
    <source>
        <dbReference type="ARBA" id="ARBA00022729"/>
    </source>
</evidence>
<dbReference type="InterPro" id="IPR000914">
    <property type="entry name" value="SBP_5_dom"/>
</dbReference>
<dbReference type="RefSeq" id="WP_090051758.1">
    <property type="nucleotide sequence ID" value="NZ_FNCC01000009.1"/>
</dbReference>
<feature type="domain" description="Solute-binding protein family 5" evidence="2">
    <location>
        <begin position="76"/>
        <end position="429"/>
    </location>
</feature>
<dbReference type="GO" id="GO:1904680">
    <property type="term" value="F:peptide transmembrane transporter activity"/>
    <property type="evidence" value="ECO:0007669"/>
    <property type="project" value="TreeGrafter"/>
</dbReference>
<dbReference type="PIRSF" id="PIRSF002741">
    <property type="entry name" value="MppA"/>
    <property type="match status" value="1"/>
</dbReference>
<dbReference type="Pfam" id="PF00496">
    <property type="entry name" value="SBP_bac_5"/>
    <property type="match status" value="1"/>
</dbReference>
<dbReference type="EMBL" id="FNCC01000009">
    <property type="protein sequence ID" value="SDG56685.1"/>
    <property type="molecule type" value="Genomic_DNA"/>
</dbReference>
<dbReference type="OrthoDB" id="9046151at2"/>
<dbReference type="GO" id="GO:0043190">
    <property type="term" value="C:ATP-binding cassette (ABC) transporter complex"/>
    <property type="evidence" value="ECO:0007669"/>
    <property type="project" value="InterPro"/>
</dbReference>
<dbReference type="PANTHER" id="PTHR30290">
    <property type="entry name" value="PERIPLASMIC BINDING COMPONENT OF ABC TRANSPORTER"/>
    <property type="match status" value="1"/>
</dbReference>
<dbReference type="SUPFAM" id="SSF53850">
    <property type="entry name" value="Periplasmic binding protein-like II"/>
    <property type="match status" value="1"/>
</dbReference>
<evidence type="ECO:0000259" key="2">
    <source>
        <dbReference type="Pfam" id="PF00496"/>
    </source>
</evidence>
<dbReference type="STRING" id="200378.SAMN05216553_109111"/>
<proteinExistence type="predicted"/>
<organism evidence="3 4">
    <name type="scientific">Lentzea fradiae</name>
    <dbReference type="NCBI Taxonomy" id="200378"/>
    <lineage>
        <taxon>Bacteria</taxon>
        <taxon>Bacillati</taxon>
        <taxon>Actinomycetota</taxon>
        <taxon>Actinomycetes</taxon>
        <taxon>Pseudonocardiales</taxon>
        <taxon>Pseudonocardiaceae</taxon>
        <taxon>Lentzea</taxon>
    </lineage>
</organism>
<dbReference type="GO" id="GO:0015833">
    <property type="term" value="P:peptide transport"/>
    <property type="evidence" value="ECO:0007669"/>
    <property type="project" value="TreeGrafter"/>
</dbReference>
<dbReference type="GO" id="GO:0042597">
    <property type="term" value="C:periplasmic space"/>
    <property type="evidence" value="ECO:0007669"/>
    <property type="project" value="UniProtKB-ARBA"/>
</dbReference>
<gene>
    <name evidence="3" type="ORF">SAMN05216553_109111</name>
</gene>
<name>A0A1G7V9Y1_9PSEU</name>
<dbReference type="CDD" id="cd00995">
    <property type="entry name" value="PBP2_NikA_DppA_OppA_like"/>
    <property type="match status" value="1"/>
</dbReference>
<dbReference type="Gene3D" id="3.10.105.10">
    <property type="entry name" value="Dipeptide-binding Protein, Domain 3"/>
    <property type="match status" value="1"/>
</dbReference>
<sequence length="525" mass="54548">MKRAVALLSAVVLTTSCGTQGSSGSGNQALADGRTFTLSIGQDPGSLDPALTVLSAARSVGRFLYASLIERTTSGEIVSGLAEKWESTTTTATFTLREGVTCSDGAPLTATDVAANISFIGDPANKSPMAGIQVAPGTTATADDTARTVTVTSGAPDAFLLINLGTLPIVCAKGMADRSLLAKGEQGTGMFKITEVVANDRYTMERREDFAWGPGDWQKDQPGLPDKVVFRVIQNETTAVNLLLQGQLTAAQIVGPDQDRLLSQRFEHVDGATPLGTLAFNQAEGRPGQDPAVRRALVQALDLDQLGKVITNGKGRPSQSFVTVQPRPCTGDNIGPNLPKLDKAAAESALDGAGWRAGAGGTRAKDGKPLTVKLLQPTTAGPSVTAAAELIQQAWQGIGVQVEIAPVDSAGINQTLLQTGAWDASMAPLTLSLPSELVPFASGPVPPDGVNFGHIRNAEYEAETAKAAALAGAEGCEHWNKAEAALVKDLSFVPYYDSVVPTFVKGARFTVSGSPDPASIRMLAS</sequence>
<dbReference type="AlphaFoldDB" id="A0A1G7V9Y1"/>
<dbReference type="Proteomes" id="UP000199623">
    <property type="component" value="Unassembled WGS sequence"/>
</dbReference>
<accession>A0A1G7V9Y1</accession>
<protein>
    <submittedName>
        <fullName evidence="3">Peptide/nickel transport system substrate-binding protein</fullName>
    </submittedName>
</protein>
<dbReference type="PROSITE" id="PS51257">
    <property type="entry name" value="PROKAR_LIPOPROTEIN"/>
    <property type="match status" value="1"/>
</dbReference>
<keyword evidence="1" id="KW-0732">Signal</keyword>
<reference evidence="4" key="1">
    <citation type="submission" date="2016-10" db="EMBL/GenBank/DDBJ databases">
        <authorList>
            <person name="Varghese N."/>
            <person name="Submissions S."/>
        </authorList>
    </citation>
    <scope>NUCLEOTIDE SEQUENCE [LARGE SCALE GENOMIC DNA]</scope>
    <source>
        <strain evidence="4">CGMCC 4.3506</strain>
    </source>
</reference>
<evidence type="ECO:0000313" key="3">
    <source>
        <dbReference type="EMBL" id="SDG56685.1"/>
    </source>
</evidence>